<dbReference type="STRING" id="1156417.Y919_05895"/>
<accession>A0A096BI80</accession>
<proteinExistence type="predicted"/>
<gene>
    <name evidence="1" type="ORF">Y919_05895</name>
</gene>
<reference evidence="1 2" key="1">
    <citation type="submission" date="2013-12" db="EMBL/GenBank/DDBJ databases">
        <title>Draft genome sequence of Caloranaerobacter sp. H53214.</title>
        <authorList>
            <person name="Jiang L.J."/>
            <person name="Shao Z.Z."/>
            <person name="Long M.N."/>
        </authorList>
    </citation>
    <scope>NUCLEOTIDE SEQUENCE [LARGE SCALE GENOMIC DNA]</scope>
    <source>
        <strain evidence="1 2">H53214</strain>
    </source>
</reference>
<protein>
    <submittedName>
        <fullName evidence="1">Uncharacterized protein</fullName>
    </submittedName>
</protein>
<sequence length="71" mass="8345">MIISATERESIGLNLFEIFEYYRDFYEKGDATQIYLTPVVKRLDGKYARFCAKIRDDKKGLIIIEYDIGNI</sequence>
<dbReference type="AlphaFoldDB" id="A0A096BI80"/>
<dbReference type="Proteomes" id="UP000029622">
    <property type="component" value="Unassembled WGS sequence"/>
</dbReference>
<name>A0A096BI80_9FIRM</name>
<comment type="caution">
    <text evidence="1">The sequence shown here is derived from an EMBL/GenBank/DDBJ whole genome shotgun (WGS) entry which is preliminary data.</text>
</comment>
<evidence type="ECO:0000313" key="1">
    <source>
        <dbReference type="EMBL" id="KGG80473.1"/>
    </source>
</evidence>
<evidence type="ECO:0000313" key="2">
    <source>
        <dbReference type="Proteomes" id="UP000029622"/>
    </source>
</evidence>
<organism evidence="1 2">
    <name type="scientific">Caloranaerobacter azorensis H53214</name>
    <dbReference type="NCBI Taxonomy" id="1156417"/>
    <lineage>
        <taxon>Bacteria</taxon>
        <taxon>Bacillati</taxon>
        <taxon>Bacillota</taxon>
        <taxon>Tissierellia</taxon>
        <taxon>Tissierellales</taxon>
        <taxon>Thermohalobacteraceae</taxon>
        <taxon>Caloranaerobacter</taxon>
    </lineage>
</organism>
<dbReference type="RefSeq" id="WP_035163238.1">
    <property type="nucleotide sequence ID" value="NZ_AZTB01000024.1"/>
</dbReference>
<dbReference type="EMBL" id="AZTB01000024">
    <property type="protein sequence ID" value="KGG80473.1"/>
    <property type="molecule type" value="Genomic_DNA"/>
</dbReference>